<feature type="region of interest" description="Disordered" evidence="1">
    <location>
        <begin position="236"/>
        <end position="306"/>
    </location>
</feature>
<proteinExistence type="predicted"/>
<feature type="region of interest" description="Disordered" evidence="1">
    <location>
        <begin position="151"/>
        <end position="171"/>
    </location>
</feature>
<gene>
    <name evidence="3" type="ORF">LTR62_008231</name>
</gene>
<feature type="compositionally biased region" description="Basic and acidic residues" evidence="1">
    <location>
        <begin position="260"/>
        <end position="287"/>
    </location>
</feature>
<protein>
    <recommendedName>
        <fullName evidence="2">CBF1-interacting co-repressor CIR N-terminal domain-containing protein</fullName>
    </recommendedName>
</protein>
<feature type="region of interest" description="Disordered" evidence="1">
    <location>
        <begin position="25"/>
        <end position="128"/>
    </location>
</feature>
<feature type="domain" description="CBF1-interacting co-repressor CIR N-terminal" evidence="2">
    <location>
        <begin position="10"/>
        <end position="46"/>
    </location>
</feature>
<feature type="compositionally biased region" description="Basic and acidic residues" evidence="1">
    <location>
        <begin position="25"/>
        <end position="57"/>
    </location>
</feature>
<dbReference type="Proteomes" id="UP001310890">
    <property type="component" value="Unassembled WGS sequence"/>
</dbReference>
<dbReference type="InterPro" id="IPR039875">
    <property type="entry name" value="LENG1-like"/>
</dbReference>
<dbReference type="PANTHER" id="PTHR22093:SF0">
    <property type="entry name" value="LEUKOCYTE RECEPTOR CLUSTER MEMBER 1"/>
    <property type="match status" value="1"/>
</dbReference>
<accession>A0AAN7TL17</accession>
<dbReference type="Pfam" id="PF10197">
    <property type="entry name" value="Cir_N"/>
    <property type="match status" value="1"/>
</dbReference>
<organism evidence="3 4">
    <name type="scientific">Meristemomyces frigidus</name>
    <dbReference type="NCBI Taxonomy" id="1508187"/>
    <lineage>
        <taxon>Eukaryota</taxon>
        <taxon>Fungi</taxon>
        <taxon>Dikarya</taxon>
        <taxon>Ascomycota</taxon>
        <taxon>Pezizomycotina</taxon>
        <taxon>Dothideomycetes</taxon>
        <taxon>Dothideomycetidae</taxon>
        <taxon>Mycosphaerellales</taxon>
        <taxon>Teratosphaeriaceae</taxon>
        <taxon>Meristemomyces</taxon>
    </lineage>
</organism>
<dbReference type="EMBL" id="JAVRRL010000084">
    <property type="protein sequence ID" value="KAK5108492.1"/>
    <property type="molecule type" value="Genomic_DNA"/>
</dbReference>
<dbReference type="AlphaFoldDB" id="A0AAN7TL17"/>
<dbReference type="InterPro" id="IPR019339">
    <property type="entry name" value="CIR_N_dom"/>
</dbReference>
<dbReference type="SMART" id="SM01083">
    <property type="entry name" value="Cir_N"/>
    <property type="match status" value="1"/>
</dbReference>
<feature type="compositionally biased region" description="Basic residues" evidence="1">
    <location>
        <begin position="288"/>
        <end position="300"/>
    </location>
</feature>
<feature type="compositionally biased region" description="Basic and acidic residues" evidence="1">
    <location>
        <begin position="64"/>
        <end position="86"/>
    </location>
</feature>
<feature type="compositionally biased region" description="Polar residues" evidence="1">
    <location>
        <begin position="117"/>
        <end position="128"/>
    </location>
</feature>
<name>A0AAN7TL17_9PEZI</name>
<comment type="caution">
    <text evidence="3">The sequence shown here is derived from an EMBL/GenBank/DDBJ whole genome shotgun (WGS) entry which is preliminary data.</text>
</comment>
<reference evidence="3" key="1">
    <citation type="submission" date="2023-08" db="EMBL/GenBank/DDBJ databases">
        <title>Black Yeasts Isolated from many extreme environments.</title>
        <authorList>
            <person name="Coleine C."/>
            <person name="Stajich J.E."/>
            <person name="Selbmann L."/>
        </authorList>
    </citation>
    <scope>NUCLEOTIDE SEQUENCE</scope>
    <source>
        <strain evidence="3">CCFEE 5401</strain>
    </source>
</reference>
<evidence type="ECO:0000259" key="2">
    <source>
        <dbReference type="SMART" id="SM01083"/>
    </source>
</evidence>
<evidence type="ECO:0000256" key="1">
    <source>
        <dbReference type="SAM" id="MobiDB-lite"/>
    </source>
</evidence>
<evidence type="ECO:0000313" key="3">
    <source>
        <dbReference type="EMBL" id="KAK5108492.1"/>
    </source>
</evidence>
<feature type="compositionally biased region" description="Basic and acidic residues" evidence="1">
    <location>
        <begin position="152"/>
        <end position="171"/>
    </location>
</feature>
<dbReference type="PANTHER" id="PTHR22093">
    <property type="entry name" value="LEUKOCYTE RECEPTOR CLUSTER LRC MEMBER 1"/>
    <property type="match status" value="1"/>
</dbReference>
<sequence length="306" mass="35890">MPLHLLGKKSWNVYNNDNIERVRRDEADAQAREEAAEQRMQEADAARRIAILRRETHLAPPPPEPRDTDQPTKRLHRDEEQEGQPRERKRRPRLRDEDDTAQEIRQAREDAQAGSRARQSLTHSRDATTTADAPLVDHAGHLQLILIPPISHRAEKNAEHEAEKSRKRKREEDLVTVRFSNAAGYDQDVKERPWYASNKLASERTTIAKSRGKAGAEDVKQDVGIDVVDDMRRRVRDQQRISSNDPLAAMQGAQKVLRQSRVDREKWERDREKEIKGLRLEEREKDERRKRRRHHHRRHIAVKDEK</sequence>
<evidence type="ECO:0000313" key="4">
    <source>
        <dbReference type="Proteomes" id="UP001310890"/>
    </source>
</evidence>